<organism evidence="3 4">
    <name type="scientific">Pelobates cultripes</name>
    <name type="common">Western spadefoot toad</name>
    <dbReference type="NCBI Taxonomy" id="61616"/>
    <lineage>
        <taxon>Eukaryota</taxon>
        <taxon>Metazoa</taxon>
        <taxon>Chordata</taxon>
        <taxon>Craniata</taxon>
        <taxon>Vertebrata</taxon>
        <taxon>Euteleostomi</taxon>
        <taxon>Amphibia</taxon>
        <taxon>Batrachia</taxon>
        <taxon>Anura</taxon>
        <taxon>Pelobatoidea</taxon>
        <taxon>Pelobatidae</taxon>
        <taxon>Pelobates</taxon>
    </lineage>
</organism>
<keyword evidence="1" id="KW-0175">Coiled coil</keyword>
<dbReference type="Proteomes" id="UP001295444">
    <property type="component" value="Chromosome 13"/>
</dbReference>
<dbReference type="InterPro" id="IPR026175">
    <property type="entry name" value="MIPOL1"/>
</dbReference>
<feature type="region of interest" description="Disordered" evidence="2">
    <location>
        <begin position="70"/>
        <end position="103"/>
    </location>
</feature>
<evidence type="ECO:0000256" key="2">
    <source>
        <dbReference type="SAM" id="MobiDB-lite"/>
    </source>
</evidence>
<evidence type="ECO:0000256" key="1">
    <source>
        <dbReference type="SAM" id="Coils"/>
    </source>
</evidence>
<dbReference type="EMBL" id="OW240924">
    <property type="protein sequence ID" value="CAH2328413.1"/>
    <property type="molecule type" value="Genomic_DNA"/>
</dbReference>
<name>A0AAD1TNJ2_PELCU</name>
<dbReference type="AlphaFoldDB" id="A0AAD1TNJ2"/>
<proteinExistence type="predicted"/>
<reference evidence="3" key="1">
    <citation type="submission" date="2022-03" db="EMBL/GenBank/DDBJ databases">
        <authorList>
            <person name="Alioto T."/>
            <person name="Alioto T."/>
            <person name="Gomez Garrido J."/>
        </authorList>
    </citation>
    <scope>NUCLEOTIDE SEQUENCE</scope>
</reference>
<feature type="coiled-coil region" evidence="1">
    <location>
        <begin position="263"/>
        <end position="332"/>
    </location>
</feature>
<protein>
    <recommendedName>
        <fullName evidence="5">Mirror-image polydactyly 1</fullName>
    </recommendedName>
</protein>
<gene>
    <name evidence="3" type="ORF">PECUL_23A041598</name>
</gene>
<dbReference type="PANTHER" id="PTHR22089:SF2">
    <property type="entry name" value="MIRROR-IMAGE POLYDACTYLY GENE 1 PROTEIN"/>
    <property type="match status" value="1"/>
</dbReference>
<dbReference type="PANTHER" id="PTHR22089">
    <property type="entry name" value="MIRROR-IMAGE POLYDACTYLY GENE 1 PROTEIN"/>
    <property type="match status" value="1"/>
</dbReference>
<sequence length="432" mass="50136">MCRWVATSRSLPEFIRTSVKYNGAILMRTGGVTEDIQYRVTSLRSVLTVSRKMPIPSPRHISAPKTIEKLDQSDGHPAIQKSDRQDSPCKSDHWTSCSLERGEQSPAALTEELDYLRQTNKKLLEELMSRDRELETLRLDSELQEQASQARIAEKTAALVEEVYHAQRERDEAVMARLRLANEERDEALLRVQHLQMFLKELEDINPEEGDTTIQELVGRLVEAEGGIDIQQNGELILERIRKSRERRELITAEEMGVVIQERDSARAQVTHLEKELHQLRESKLVSMDDEAAQINFEAASKVTLNFLQDDQEEVIERYKKLEEELQTLRVYYSLHQSLSQEVNLKEQYSRAVTLYDEALRNREELLNINHRQNQELAYQLQQAQNQCTELQESLQRATAYQQETQEKVYKLERLVDVLRKKVGIGNVRTVI</sequence>
<evidence type="ECO:0000313" key="4">
    <source>
        <dbReference type="Proteomes" id="UP001295444"/>
    </source>
</evidence>
<evidence type="ECO:0008006" key="5">
    <source>
        <dbReference type="Google" id="ProtNLM"/>
    </source>
</evidence>
<keyword evidence="4" id="KW-1185">Reference proteome</keyword>
<evidence type="ECO:0000313" key="3">
    <source>
        <dbReference type="EMBL" id="CAH2328413.1"/>
    </source>
</evidence>
<feature type="coiled-coil region" evidence="1">
    <location>
        <begin position="356"/>
        <end position="401"/>
    </location>
</feature>
<accession>A0AAD1TNJ2</accession>
<feature type="compositionally biased region" description="Basic and acidic residues" evidence="2">
    <location>
        <begin position="81"/>
        <end position="93"/>
    </location>
</feature>